<keyword evidence="2" id="KW-1185">Reference proteome</keyword>
<dbReference type="RefSeq" id="WP_172113715.1">
    <property type="nucleotide sequence ID" value="NZ_JABFDN010000012.1"/>
</dbReference>
<gene>
    <name evidence="1" type="ORF">HL667_26875</name>
</gene>
<comment type="caution">
    <text evidence="1">The sequence shown here is derived from an EMBL/GenBank/DDBJ whole genome shotgun (WGS) entry which is preliminary data.</text>
</comment>
<dbReference type="EMBL" id="JABFDN010000012">
    <property type="protein sequence ID" value="NPU68652.1"/>
    <property type="molecule type" value="Genomic_DNA"/>
</dbReference>
<accession>A0ABX2CN02</accession>
<evidence type="ECO:0000313" key="2">
    <source>
        <dbReference type="Proteomes" id="UP000886476"/>
    </source>
</evidence>
<evidence type="ECO:0000313" key="1">
    <source>
        <dbReference type="EMBL" id="NPU68652.1"/>
    </source>
</evidence>
<sequence length="84" mass="9358">MSMQTIAAAGNAEIPAYLTLIKLGYEINRRHRGDGELWSATKGTLELVAGSPLQLLGLALMYMERGSDWRADDDEIDAFLKRYP</sequence>
<name>A0ABX2CN02_9BRAD</name>
<proteinExistence type="predicted"/>
<protein>
    <submittedName>
        <fullName evidence="1">Uncharacterized protein</fullName>
    </submittedName>
</protein>
<organism evidence="1 2">
    <name type="scientific">Bradyrhizobium aeschynomenes</name>
    <dbReference type="NCBI Taxonomy" id="2734909"/>
    <lineage>
        <taxon>Bacteria</taxon>
        <taxon>Pseudomonadati</taxon>
        <taxon>Pseudomonadota</taxon>
        <taxon>Alphaproteobacteria</taxon>
        <taxon>Hyphomicrobiales</taxon>
        <taxon>Nitrobacteraceae</taxon>
        <taxon>Bradyrhizobium</taxon>
    </lineage>
</organism>
<reference evidence="1" key="1">
    <citation type="submission" date="2020-05" db="EMBL/GenBank/DDBJ databases">
        <title>Nod-independent and nitrogen-fixing Bradyrhizobium aeschynomene sp. nov. isolated from nodules of Aeschynomene indica.</title>
        <authorList>
            <person name="Zhang Z."/>
        </authorList>
    </citation>
    <scope>NUCLEOTIDE SEQUENCE</scope>
    <source>
        <strain evidence="1">83012</strain>
    </source>
</reference>
<dbReference type="Proteomes" id="UP000886476">
    <property type="component" value="Unassembled WGS sequence"/>
</dbReference>